<comment type="similarity">
    <text evidence="1">Belongs to the tryptophan 2,3-dioxygenase family.</text>
</comment>
<keyword evidence="1" id="KW-0479">Metal-binding</keyword>
<keyword evidence="1" id="KW-0823">Tryptophan catabolism</keyword>
<dbReference type="Pfam" id="PF03301">
    <property type="entry name" value="Trp_dioxygenase"/>
    <property type="match status" value="2"/>
</dbReference>
<dbReference type="PANTHER" id="PTHR10138:SF0">
    <property type="entry name" value="TRYPTOPHAN 2,3-DIOXYGENASE"/>
    <property type="match status" value="1"/>
</dbReference>
<feature type="binding site" evidence="1">
    <location>
        <position position="254"/>
    </location>
    <ligand>
        <name>substrate</name>
    </ligand>
</feature>
<name>A0ABS0ZED7_9GAMM</name>
<comment type="cofactor">
    <cofactor evidence="1">
        <name>heme</name>
        <dbReference type="ChEBI" id="CHEBI:30413"/>
    </cofactor>
    <text evidence="1">Binds 1 heme group per subunit.</text>
</comment>
<organism evidence="2 3">
    <name type="scientific">Marinomonas ostreistagni</name>
    <dbReference type="NCBI Taxonomy" id="359209"/>
    <lineage>
        <taxon>Bacteria</taxon>
        <taxon>Pseudomonadati</taxon>
        <taxon>Pseudomonadota</taxon>
        <taxon>Gammaproteobacteria</taxon>
        <taxon>Oceanospirillales</taxon>
        <taxon>Oceanospirillaceae</taxon>
        <taxon>Marinomonas</taxon>
    </lineage>
</organism>
<comment type="function">
    <text evidence="1">Heme-dependent dioxygenase that catalyzes the oxidative cleavage of the L-tryptophan (L-Trp) pyrrole ring and converts L-tryptophan to N-formyl-L-kynurenine. Catalyzes the oxidative cleavage of the indole moiety.</text>
</comment>
<dbReference type="InterPro" id="IPR004981">
    <property type="entry name" value="Trp_2_3_dOase"/>
</dbReference>
<comment type="caution">
    <text evidence="2">The sequence shown here is derived from an EMBL/GenBank/DDBJ whole genome shotgun (WGS) entry which is preliminary data.</text>
</comment>
<comment type="pathway">
    <text evidence="1">Amino-acid degradation; L-tryptophan degradation via kynurenine pathway; L-kynurenine from L-tryptophan: step 1/2.</text>
</comment>
<evidence type="ECO:0000313" key="3">
    <source>
        <dbReference type="Proteomes" id="UP000598488"/>
    </source>
</evidence>
<sequence>MSRCPFLHGQNQITTDIASPGTHYGEMQYGDYLALDKILGGQKPLSESPDEMLFIIQHQTSELWMKLLIHELTRAAQSIACSQLPFAMRVMDRAQRILEHLVDAWDVLGTLSPAEFLKMRSSLGSASGHQSTQFREIEFMLGNKRMQFLHGQLEGNENLREKLFSPSLYEEVVRELARQGLPVSQDRVQIDVSSPTEQDETVEQSWLIVYHNIHDYFQLYSLAEKLVAFEDSFRLWRFRHISMVEKVIGAKTGTAGSSGARYLNKTLDTILFPELWQLRTKL</sequence>
<dbReference type="Proteomes" id="UP000598488">
    <property type="component" value="Unassembled WGS sequence"/>
</dbReference>
<reference evidence="2 3" key="1">
    <citation type="submission" date="2020-12" db="EMBL/GenBank/DDBJ databases">
        <title>Comparative genome analysis of fungal antagonists Marinomonas ostreistagni 398 and M. spartinae 468.</title>
        <authorList>
            <person name="Fields J.L."/>
            <person name="Mavrodi O.V."/>
            <person name="Biber P.D."/>
            <person name="Indest K.J."/>
            <person name="Mavrodi D.V."/>
        </authorList>
    </citation>
    <scope>NUCLEOTIDE SEQUENCE [LARGE SCALE GENOMIC DNA]</scope>
    <source>
        <strain evidence="2 3">USM7</strain>
    </source>
</reference>
<protein>
    <recommendedName>
        <fullName evidence="1">Tryptophan 2,3-dioxygenase</fullName>
        <shortName evidence="1">TDO</shortName>
        <ecNumber evidence="1">1.13.11.11</ecNumber>
    </recommendedName>
    <alternativeName>
        <fullName evidence="1">Tryptamin 2,3-dioxygenase</fullName>
    </alternativeName>
    <alternativeName>
        <fullName evidence="1">Tryptophan oxygenase</fullName>
        <shortName evidence="1">TO</shortName>
        <shortName evidence="1">TRPO</shortName>
    </alternativeName>
    <alternativeName>
        <fullName evidence="1">Tryptophan pyrrolase</fullName>
    </alternativeName>
    <alternativeName>
        <fullName evidence="1">Tryptophanase</fullName>
    </alternativeName>
</protein>
<dbReference type="SUPFAM" id="SSF140959">
    <property type="entry name" value="Indolic compounds 2,3-dioxygenase-like"/>
    <property type="match status" value="1"/>
</dbReference>
<evidence type="ECO:0000313" key="2">
    <source>
        <dbReference type="EMBL" id="MBJ7552028.1"/>
    </source>
</evidence>
<keyword evidence="1" id="KW-0349">Heme</keyword>
<dbReference type="EC" id="1.13.11.11" evidence="1"/>
<keyword evidence="1" id="KW-0560">Oxidoreductase</keyword>
<comment type="catalytic activity">
    <reaction evidence="1">
        <text>L-tryptophan + O2 = N-formyl-L-kynurenine</text>
        <dbReference type="Rhea" id="RHEA:24536"/>
        <dbReference type="ChEBI" id="CHEBI:15379"/>
        <dbReference type="ChEBI" id="CHEBI:57912"/>
        <dbReference type="ChEBI" id="CHEBI:58629"/>
        <dbReference type="EC" id="1.13.11.11"/>
    </reaction>
</comment>
<feature type="binding site" description="axial binding residue" evidence="1">
    <location>
        <position position="240"/>
    </location>
    <ligand>
        <name>heme</name>
        <dbReference type="ChEBI" id="CHEBI:30413"/>
    </ligand>
    <ligandPart>
        <name>Fe</name>
        <dbReference type="ChEBI" id="CHEBI:18248"/>
    </ligandPart>
</feature>
<feature type="binding site" evidence="1">
    <location>
        <position position="120"/>
    </location>
    <ligand>
        <name>substrate</name>
    </ligand>
</feature>
<dbReference type="RefSeq" id="WP_199463614.1">
    <property type="nucleotide sequence ID" value="NZ_JAEMUH010000015.1"/>
</dbReference>
<comment type="caution">
    <text evidence="1">Lacks conserved residue(s) required for the propagation of feature annotation.</text>
</comment>
<keyword evidence="1" id="KW-0408">Iron</keyword>
<gene>
    <name evidence="1" type="primary">kynA</name>
    <name evidence="2" type="ORF">JHD44_15165</name>
</gene>
<dbReference type="HAMAP" id="MF_01972">
    <property type="entry name" value="T23O"/>
    <property type="match status" value="1"/>
</dbReference>
<feature type="binding site" evidence="1">
    <location>
        <begin position="54"/>
        <end position="58"/>
    </location>
    <ligand>
        <name>substrate</name>
    </ligand>
</feature>
<evidence type="ECO:0000256" key="1">
    <source>
        <dbReference type="HAMAP-Rule" id="MF_01972"/>
    </source>
</evidence>
<keyword evidence="1" id="KW-0223">Dioxygenase</keyword>
<accession>A0ABS0ZED7</accession>
<proteinExistence type="inferred from homology"/>
<dbReference type="InterPro" id="IPR037217">
    <property type="entry name" value="Trp/Indoleamine_2_3_dOase-like"/>
</dbReference>
<keyword evidence="3" id="KW-1185">Reference proteome</keyword>
<comment type="subunit">
    <text evidence="1">Homotetramer.</text>
</comment>
<dbReference type="PANTHER" id="PTHR10138">
    <property type="entry name" value="TRYPTOPHAN 2,3-DIOXYGENASE"/>
    <property type="match status" value="1"/>
</dbReference>
<dbReference type="Gene3D" id="1.20.58.480">
    <property type="match status" value="1"/>
</dbReference>
<dbReference type="EMBL" id="JAEMUH010000015">
    <property type="protein sequence ID" value="MBJ7552028.1"/>
    <property type="molecule type" value="Genomic_DNA"/>
</dbReference>